<keyword evidence="2" id="KW-0223">Dioxygenase</keyword>
<dbReference type="Pfam" id="PF00305">
    <property type="entry name" value="Lipoxygenase"/>
    <property type="match status" value="1"/>
</dbReference>
<evidence type="ECO:0000256" key="2">
    <source>
        <dbReference type="ARBA" id="ARBA00022964"/>
    </source>
</evidence>
<protein>
    <submittedName>
        <fullName evidence="5">Linoleate 13S-lipoxygenase 2-1, chloroplastic-like</fullName>
    </submittedName>
</protein>
<sequence length="126" mass="14009">MPTEDPTDEEWENFLKKPEDALLECFPSQIQATTVMAVLDVLSNHSPDEEYVGENMEPYWAEDPVINAAFEKFSGRLKELEGIIDGRNADCNLMNRNGAGVVPYELLKPFSEPGVTGKGVPYSISI</sequence>
<keyword evidence="1" id="KW-0479">Metal-binding</keyword>
<keyword evidence="3" id="KW-0560">Oxidoreductase</keyword>
<dbReference type="GO" id="GO:0016702">
    <property type="term" value="F:oxidoreductase activity, acting on single donors with incorporation of molecular oxygen, incorporation of two atoms of oxygen"/>
    <property type="evidence" value="ECO:0007669"/>
    <property type="project" value="InterPro"/>
</dbReference>
<gene>
    <name evidence="5" type="primary">LOC107826704</name>
</gene>
<feature type="domain" description="Lipoxygenase" evidence="4">
    <location>
        <begin position="1"/>
        <end position="126"/>
    </location>
</feature>
<dbReference type="InterPro" id="IPR036226">
    <property type="entry name" value="LipOase_C_sf"/>
</dbReference>
<dbReference type="PaxDb" id="4097-A0A1S4D7C6"/>
<evidence type="ECO:0000256" key="1">
    <source>
        <dbReference type="ARBA" id="ARBA00022723"/>
    </source>
</evidence>
<dbReference type="KEGG" id="nta:107826704"/>
<dbReference type="PROSITE" id="PS51393">
    <property type="entry name" value="LIPOXYGENASE_3"/>
    <property type="match status" value="1"/>
</dbReference>
<dbReference type="AlphaFoldDB" id="A0A1S4D7C6"/>
<dbReference type="InterPro" id="IPR013819">
    <property type="entry name" value="LipOase_C"/>
</dbReference>
<evidence type="ECO:0000256" key="3">
    <source>
        <dbReference type="ARBA" id="ARBA00023002"/>
    </source>
</evidence>
<reference evidence="5" key="1">
    <citation type="submission" date="2025-08" db="UniProtKB">
        <authorList>
            <consortium name="RefSeq"/>
        </authorList>
    </citation>
    <scope>IDENTIFICATION</scope>
</reference>
<name>A0A1S4D7C6_TOBAC</name>
<dbReference type="OrthoDB" id="1292605at2759"/>
<dbReference type="STRING" id="4097.A0A1S4D7C6"/>
<dbReference type="InterPro" id="IPR000907">
    <property type="entry name" value="LipOase"/>
</dbReference>
<dbReference type="RefSeq" id="XP_016509209.1">
    <property type="nucleotide sequence ID" value="XM_016653723.1"/>
</dbReference>
<evidence type="ECO:0000259" key="4">
    <source>
        <dbReference type="PROSITE" id="PS51393"/>
    </source>
</evidence>
<proteinExistence type="predicted"/>
<dbReference type="OMA" id="SAPSHTM"/>
<dbReference type="PANTHER" id="PTHR11771">
    <property type="entry name" value="LIPOXYGENASE"/>
    <property type="match status" value="1"/>
</dbReference>
<evidence type="ECO:0000313" key="5">
    <source>
        <dbReference type="RefSeq" id="XP_016509209.1"/>
    </source>
</evidence>
<dbReference type="GO" id="GO:0034440">
    <property type="term" value="P:lipid oxidation"/>
    <property type="evidence" value="ECO:0007669"/>
    <property type="project" value="InterPro"/>
</dbReference>
<organism evidence="5">
    <name type="scientific">Nicotiana tabacum</name>
    <name type="common">Common tobacco</name>
    <dbReference type="NCBI Taxonomy" id="4097"/>
    <lineage>
        <taxon>Eukaryota</taxon>
        <taxon>Viridiplantae</taxon>
        <taxon>Streptophyta</taxon>
        <taxon>Embryophyta</taxon>
        <taxon>Tracheophyta</taxon>
        <taxon>Spermatophyta</taxon>
        <taxon>Magnoliopsida</taxon>
        <taxon>eudicotyledons</taxon>
        <taxon>Gunneridae</taxon>
        <taxon>Pentapetalae</taxon>
        <taxon>asterids</taxon>
        <taxon>lamiids</taxon>
        <taxon>Solanales</taxon>
        <taxon>Solanaceae</taxon>
        <taxon>Nicotianoideae</taxon>
        <taxon>Nicotianeae</taxon>
        <taxon>Nicotiana</taxon>
    </lineage>
</organism>
<dbReference type="Gene3D" id="1.20.245.10">
    <property type="entry name" value="Lipoxygenase-1, Domain 5"/>
    <property type="match status" value="1"/>
</dbReference>
<dbReference type="SMR" id="A0A1S4D7C6"/>
<dbReference type="SUPFAM" id="SSF48484">
    <property type="entry name" value="Lipoxigenase"/>
    <property type="match status" value="1"/>
</dbReference>
<accession>A0A1S4D7C6</accession>
<dbReference type="GO" id="GO:0046872">
    <property type="term" value="F:metal ion binding"/>
    <property type="evidence" value="ECO:0007669"/>
    <property type="project" value="UniProtKB-KW"/>
</dbReference>